<feature type="transmembrane region" description="Helical" evidence="1">
    <location>
        <begin position="69"/>
        <end position="92"/>
    </location>
</feature>
<accession>A0A7Y9ICV7</accession>
<feature type="transmembrane region" description="Helical" evidence="1">
    <location>
        <begin position="12"/>
        <end position="36"/>
    </location>
</feature>
<dbReference type="EMBL" id="JACCBU010000001">
    <property type="protein sequence ID" value="NYE74395.1"/>
    <property type="molecule type" value="Genomic_DNA"/>
</dbReference>
<keyword evidence="1" id="KW-1133">Transmembrane helix</keyword>
<keyword evidence="1" id="KW-0812">Transmembrane</keyword>
<dbReference type="Proteomes" id="UP000569914">
    <property type="component" value="Unassembled WGS sequence"/>
</dbReference>
<reference evidence="2 3" key="1">
    <citation type="submission" date="2020-07" db="EMBL/GenBank/DDBJ databases">
        <title>Sequencing the genomes of 1000 actinobacteria strains.</title>
        <authorList>
            <person name="Klenk H.-P."/>
        </authorList>
    </citation>
    <scope>NUCLEOTIDE SEQUENCE [LARGE SCALE GENOMIC DNA]</scope>
    <source>
        <strain evidence="2 3">DSM 22083</strain>
    </source>
</reference>
<keyword evidence="1" id="KW-0472">Membrane</keyword>
<comment type="caution">
    <text evidence="2">The sequence shown here is derived from an EMBL/GenBank/DDBJ whole genome shotgun (WGS) entry which is preliminary data.</text>
</comment>
<proteinExistence type="predicted"/>
<feature type="transmembrane region" description="Helical" evidence="1">
    <location>
        <begin position="43"/>
        <end position="63"/>
    </location>
</feature>
<evidence type="ECO:0000313" key="2">
    <source>
        <dbReference type="EMBL" id="NYE74395.1"/>
    </source>
</evidence>
<organism evidence="2 3">
    <name type="scientific">Microlunatus parietis</name>
    <dbReference type="NCBI Taxonomy" id="682979"/>
    <lineage>
        <taxon>Bacteria</taxon>
        <taxon>Bacillati</taxon>
        <taxon>Actinomycetota</taxon>
        <taxon>Actinomycetes</taxon>
        <taxon>Propionibacteriales</taxon>
        <taxon>Propionibacteriaceae</taxon>
        <taxon>Microlunatus</taxon>
    </lineage>
</organism>
<keyword evidence="3" id="KW-1185">Reference proteome</keyword>
<dbReference type="AlphaFoldDB" id="A0A7Y9ICV7"/>
<name>A0A7Y9ICV7_9ACTN</name>
<protein>
    <submittedName>
        <fullName evidence="2">Uncharacterized protein</fullName>
    </submittedName>
</protein>
<dbReference type="RefSeq" id="WP_179756664.1">
    <property type="nucleotide sequence ID" value="NZ_JACCBU010000001.1"/>
</dbReference>
<evidence type="ECO:0000313" key="3">
    <source>
        <dbReference type="Proteomes" id="UP000569914"/>
    </source>
</evidence>
<evidence type="ECO:0000256" key="1">
    <source>
        <dbReference type="SAM" id="Phobius"/>
    </source>
</evidence>
<sequence length="477" mass="50189">MPPHSTITFDRATVGGVAVAGALLAGTIGIAVWCFLDQDVIPMVGWLIAAGVLIVIMVRTVVADPARPAFVRGVTAVTVLGVLAGIVAAVAVPLRLRQVEYGGTGVIWQADPAVTGDGLRPVGVIGEAAVLKNTERAVFLALADGRFLGEVALRGGDRLTIAGDHVLVSDDERSQLYDATGRPLWPTEVAGAMPLAASGDVTVLHQTCNEVSSCAVGYDLTGSKVWQAENPQRLLDHRSRRLPEHVLVRKHAHWQVLDPAGGRVIETVDAELALATDTAIVAIDVDENGGLCDIRIGRQQIDRSTACDFQAVRDLGDGVLAVDSAEPGIGIAPTEPPEEPTQFDSATVDGDPGDTAVGRYGWAQLSGRTLEFNDWGPSLAHRTVRELPIELNDGAPAGVLVEAGAAIVEGTAEPRLGEVRPNRQVIIFDFASGAETGRIRLPHGGSWLSRDDVLTTGPGQVLISTNGQPPMLIGRRT</sequence>
<gene>
    <name evidence="2" type="ORF">BKA15_005724</name>
</gene>